<evidence type="ECO:0000313" key="1">
    <source>
        <dbReference type="EMBL" id="MDQ0535138.1"/>
    </source>
</evidence>
<dbReference type="EMBL" id="JAUSVU010000016">
    <property type="protein sequence ID" value="MDQ0535138.1"/>
    <property type="molecule type" value="Genomic_DNA"/>
</dbReference>
<comment type="caution">
    <text evidence="1">The sequence shown here is derived from an EMBL/GenBank/DDBJ whole genome shotgun (WGS) entry which is preliminary data.</text>
</comment>
<accession>A0ABU0MNT1</accession>
<keyword evidence="2" id="KW-1185">Reference proteome</keyword>
<organism evidence="1 2">
    <name type="scientific">Azospirillum picis</name>
    <dbReference type="NCBI Taxonomy" id="488438"/>
    <lineage>
        <taxon>Bacteria</taxon>
        <taxon>Pseudomonadati</taxon>
        <taxon>Pseudomonadota</taxon>
        <taxon>Alphaproteobacteria</taxon>
        <taxon>Rhodospirillales</taxon>
        <taxon>Azospirillaceae</taxon>
        <taxon>Azospirillum</taxon>
    </lineage>
</organism>
<gene>
    <name evidence="1" type="ORF">QO018_004016</name>
</gene>
<dbReference type="RefSeq" id="WP_209985234.1">
    <property type="nucleotide sequence ID" value="NZ_JAGINO010000016.1"/>
</dbReference>
<name>A0ABU0MNT1_9PROT</name>
<proteinExistence type="predicted"/>
<protein>
    <submittedName>
        <fullName evidence="1">Uncharacterized protein</fullName>
    </submittedName>
</protein>
<dbReference type="Pfam" id="PF23840">
    <property type="entry name" value="Phage_tail_terminator"/>
    <property type="match status" value="1"/>
</dbReference>
<dbReference type="Proteomes" id="UP001244552">
    <property type="component" value="Unassembled WGS sequence"/>
</dbReference>
<evidence type="ECO:0000313" key="2">
    <source>
        <dbReference type="Proteomes" id="UP001244552"/>
    </source>
</evidence>
<reference evidence="1 2" key="1">
    <citation type="submission" date="2023-07" db="EMBL/GenBank/DDBJ databases">
        <title>Genomic Encyclopedia of Type Strains, Phase IV (KMG-IV): sequencing the most valuable type-strain genomes for metagenomic binning, comparative biology and taxonomic classification.</title>
        <authorList>
            <person name="Goeker M."/>
        </authorList>
    </citation>
    <scope>NUCLEOTIDE SEQUENCE [LARGE SCALE GENOMIC DNA]</scope>
    <source>
        <strain evidence="1 2">DSM 19922</strain>
    </source>
</reference>
<sequence>MTVPLDLAAAVQDRLRDKIPAFSLPDIKGETDFAKLVAEKRLPQRLPAAFVLSTGWNATYQRRVGAVSHDIAQGVAVVLVQSHAGDASGDKARASVWPLELAVVTALAGWSPATGYAAFAATESRLQGLGSAGAAGAVASTLSFVTEWKLHAHAKESP</sequence>
<dbReference type="InterPro" id="IPR056912">
    <property type="entry name" value="Phage_JBD30_tail_term-like"/>
</dbReference>